<feature type="region of interest" description="Disordered" evidence="1">
    <location>
        <begin position="24"/>
        <end position="67"/>
    </location>
</feature>
<evidence type="ECO:0000313" key="3">
    <source>
        <dbReference type="Proteomes" id="UP001152888"/>
    </source>
</evidence>
<dbReference type="AlphaFoldDB" id="A0A9P0M4R5"/>
<keyword evidence="3" id="KW-1185">Reference proteome</keyword>
<proteinExistence type="predicted"/>
<organism evidence="2 3">
    <name type="scientific">Acanthoscelides obtectus</name>
    <name type="common">Bean weevil</name>
    <name type="synonym">Bruchus obtectus</name>
    <dbReference type="NCBI Taxonomy" id="200917"/>
    <lineage>
        <taxon>Eukaryota</taxon>
        <taxon>Metazoa</taxon>
        <taxon>Ecdysozoa</taxon>
        <taxon>Arthropoda</taxon>
        <taxon>Hexapoda</taxon>
        <taxon>Insecta</taxon>
        <taxon>Pterygota</taxon>
        <taxon>Neoptera</taxon>
        <taxon>Endopterygota</taxon>
        <taxon>Coleoptera</taxon>
        <taxon>Polyphaga</taxon>
        <taxon>Cucujiformia</taxon>
        <taxon>Chrysomeloidea</taxon>
        <taxon>Chrysomelidae</taxon>
        <taxon>Bruchinae</taxon>
        <taxon>Bruchini</taxon>
        <taxon>Acanthoscelides</taxon>
    </lineage>
</organism>
<feature type="compositionally biased region" description="Acidic residues" evidence="1">
    <location>
        <begin position="38"/>
        <end position="62"/>
    </location>
</feature>
<sequence>MSDWKSNYDRTRPLSDKELEQIVLEYDSGSDSSGSELENNEEYEPFEDSGSEYEPSSDEDVSDNMCPIPCKRKKIQEKLQTEPETVANISQEAMIEEDDIPADSSSLNPESAQISLRGKMDIDGQLLQGEQQGYR</sequence>
<dbReference type="Proteomes" id="UP001152888">
    <property type="component" value="Unassembled WGS sequence"/>
</dbReference>
<gene>
    <name evidence="2" type="ORF">ACAOBT_LOCUS28259</name>
</gene>
<dbReference type="EMBL" id="CAKOFQ010007613">
    <property type="protein sequence ID" value="CAH2004960.1"/>
    <property type="molecule type" value="Genomic_DNA"/>
</dbReference>
<comment type="caution">
    <text evidence="2">The sequence shown here is derived from an EMBL/GenBank/DDBJ whole genome shotgun (WGS) entry which is preliminary data.</text>
</comment>
<protein>
    <submittedName>
        <fullName evidence="2">Uncharacterized protein</fullName>
    </submittedName>
</protein>
<accession>A0A9P0M4R5</accession>
<reference evidence="2" key="1">
    <citation type="submission" date="2022-03" db="EMBL/GenBank/DDBJ databases">
        <authorList>
            <person name="Sayadi A."/>
        </authorList>
    </citation>
    <scope>NUCLEOTIDE SEQUENCE</scope>
</reference>
<feature type="compositionally biased region" description="Low complexity" evidence="1">
    <location>
        <begin position="24"/>
        <end position="37"/>
    </location>
</feature>
<name>A0A9P0M4R5_ACAOB</name>
<feature type="region of interest" description="Disordered" evidence="1">
    <location>
        <begin position="96"/>
        <end position="135"/>
    </location>
</feature>
<evidence type="ECO:0000313" key="2">
    <source>
        <dbReference type="EMBL" id="CAH2004960.1"/>
    </source>
</evidence>
<evidence type="ECO:0000256" key="1">
    <source>
        <dbReference type="SAM" id="MobiDB-lite"/>
    </source>
</evidence>
<feature type="compositionally biased region" description="Polar residues" evidence="1">
    <location>
        <begin position="103"/>
        <end position="114"/>
    </location>
</feature>